<dbReference type="eggNOG" id="COG1629">
    <property type="taxonomic scope" value="Bacteria"/>
</dbReference>
<feature type="signal peptide" evidence="1">
    <location>
        <begin position="1"/>
        <end position="19"/>
    </location>
</feature>
<evidence type="ECO:0000313" key="2">
    <source>
        <dbReference type="EMBL" id="KEQ31586.1"/>
    </source>
</evidence>
<dbReference type="Gene3D" id="2.60.40.1120">
    <property type="entry name" value="Carboxypeptidase-like, regulatory domain"/>
    <property type="match status" value="1"/>
</dbReference>
<dbReference type="GO" id="GO:0030246">
    <property type="term" value="F:carbohydrate binding"/>
    <property type="evidence" value="ECO:0007669"/>
    <property type="project" value="InterPro"/>
</dbReference>
<sequence>MVRLFICFIFFCSSLSLSAQGLFAISGQVKDKKGETLPGAGIYLSGYTTATVTDNNGKFTLPALKPGSYEVVIQMMGFLPYSKSILITDQSASFTAILSENTIQLQEVTIKADPNRAKNLKLFLEFFIGRTPNSAQCKLLNPQILFIEDDRKEGILRVSTNDFLIVENKALGYRLKYMLNLFEYNFNTRIIYFSGLPVFEDLKGSGSKRKKWLQAREIAYAGSPQHFFQSLYKNQIQQEGFILYKRVKTKNPDRPADSIIQAAKERLVKRIHGPLKAGSALADSLSYWQQVQQMPAENVTLDMRGVQTDTLIKTAGPDLKTINYTDELYVLFTPEQESNTYSSSGHYVLRPLTIPNYQISVIRMLKGPVGFYANGGMRDSRALLYEGFWAYEKIGDMVPMDYVPLAK</sequence>
<gene>
    <name evidence="2" type="ORF">N180_16120</name>
</gene>
<accession>A0A081PLL3</accession>
<evidence type="ECO:0000256" key="1">
    <source>
        <dbReference type="SAM" id="SignalP"/>
    </source>
</evidence>
<evidence type="ECO:0008006" key="4">
    <source>
        <dbReference type="Google" id="ProtNLM"/>
    </source>
</evidence>
<dbReference type="Pfam" id="PF13715">
    <property type="entry name" value="CarbopepD_reg_2"/>
    <property type="match status" value="1"/>
</dbReference>
<keyword evidence="3" id="KW-1185">Reference proteome</keyword>
<name>A0A081PLL3_9SPHI</name>
<evidence type="ECO:0000313" key="3">
    <source>
        <dbReference type="Proteomes" id="UP000028007"/>
    </source>
</evidence>
<organism evidence="2 3">
    <name type="scientific">Pedobacter antarcticus 4BY</name>
    <dbReference type="NCBI Taxonomy" id="1358423"/>
    <lineage>
        <taxon>Bacteria</taxon>
        <taxon>Pseudomonadati</taxon>
        <taxon>Bacteroidota</taxon>
        <taxon>Sphingobacteriia</taxon>
        <taxon>Sphingobacteriales</taxon>
        <taxon>Sphingobacteriaceae</taxon>
        <taxon>Pedobacter</taxon>
    </lineage>
</organism>
<protein>
    <recommendedName>
        <fullName evidence="4">Carboxypeptidase-like regulatory domain-containing protein</fullName>
    </recommendedName>
</protein>
<dbReference type="OrthoDB" id="1223654at2"/>
<reference evidence="2 3" key="1">
    <citation type="journal article" date="1992" name="Int. J. Syst. Bacteriol.">
        <title>Sphingobacterium antarcticus sp. nov. a Psychrotrophic Bacterium from the Soils of Schirmacher Oasis, Antarctica.</title>
        <authorList>
            <person name="Shivaji S."/>
            <person name="Ray M.K."/>
            <person name="Rao N.S."/>
            <person name="Saiserr L."/>
            <person name="Jagannadham M.V."/>
            <person name="Kumar G.S."/>
            <person name="Reddy G."/>
            <person name="Bhargava P.M."/>
        </authorList>
    </citation>
    <scope>NUCLEOTIDE SEQUENCE [LARGE SCALE GENOMIC DNA]</scope>
    <source>
        <strain evidence="2 3">4BY</strain>
    </source>
</reference>
<dbReference type="AlphaFoldDB" id="A0A081PLL3"/>
<dbReference type="Proteomes" id="UP000028007">
    <property type="component" value="Unassembled WGS sequence"/>
</dbReference>
<feature type="chain" id="PRO_5001761978" description="Carboxypeptidase-like regulatory domain-containing protein" evidence="1">
    <location>
        <begin position="20"/>
        <end position="407"/>
    </location>
</feature>
<dbReference type="InterPro" id="IPR013784">
    <property type="entry name" value="Carb-bd-like_fold"/>
</dbReference>
<keyword evidence="1" id="KW-0732">Signal</keyword>
<proteinExistence type="predicted"/>
<comment type="caution">
    <text evidence="2">The sequence shown here is derived from an EMBL/GenBank/DDBJ whole genome shotgun (WGS) entry which is preliminary data.</text>
</comment>
<dbReference type="RefSeq" id="WP_037437941.1">
    <property type="nucleotide sequence ID" value="NZ_JNFF01000012.1"/>
</dbReference>
<dbReference type="SUPFAM" id="SSF49452">
    <property type="entry name" value="Starch-binding domain-like"/>
    <property type="match status" value="1"/>
</dbReference>
<dbReference type="EMBL" id="JNFF01000012">
    <property type="protein sequence ID" value="KEQ31586.1"/>
    <property type="molecule type" value="Genomic_DNA"/>
</dbReference>